<keyword evidence="3" id="KW-1185">Reference proteome</keyword>
<dbReference type="Pfam" id="PF19117">
    <property type="entry name" value="Mim2"/>
    <property type="match status" value="1"/>
</dbReference>
<organism evidence="2 3">
    <name type="scientific">Saitozyma podzolica</name>
    <dbReference type="NCBI Taxonomy" id="1890683"/>
    <lineage>
        <taxon>Eukaryota</taxon>
        <taxon>Fungi</taxon>
        <taxon>Dikarya</taxon>
        <taxon>Basidiomycota</taxon>
        <taxon>Agaricomycotina</taxon>
        <taxon>Tremellomycetes</taxon>
        <taxon>Tremellales</taxon>
        <taxon>Trimorphomycetaceae</taxon>
        <taxon>Saitozyma</taxon>
    </lineage>
</organism>
<evidence type="ECO:0000313" key="3">
    <source>
        <dbReference type="Proteomes" id="UP000279259"/>
    </source>
</evidence>
<dbReference type="AlphaFoldDB" id="A0A427YMK6"/>
<accession>A0A427YMK6</accession>
<dbReference type="OrthoDB" id="5555533at2759"/>
<dbReference type="EMBL" id="RSCD01000006">
    <property type="protein sequence ID" value="RSH92281.1"/>
    <property type="molecule type" value="Genomic_DNA"/>
</dbReference>
<proteinExistence type="predicted"/>
<gene>
    <name evidence="2" type="ORF">EHS25_008696</name>
</gene>
<sequence length="117" mass="13458">MAFATCCILSSLYIPINSSDLRVGCTRAQMPTIPFPRHSARRDSSSSSVSYPSDTSSEDDEAAMIQEEWEESLRQMEVVLSIIIMPFFGKWYGRRWAYWAWERYQVVGLGKAFFGLR</sequence>
<comment type="caution">
    <text evidence="2">The sequence shown here is derived from an EMBL/GenBank/DDBJ whole genome shotgun (WGS) entry which is preliminary data.</text>
</comment>
<evidence type="ECO:0000313" key="2">
    <source>
        <dbReference type="EMBL" id="RSH92281.1"/>
    </source>
</evidence>
<name>A0A427YMK6_9TREE</name>
<feature type="compositionally biased region" description="Low complexity" evidence="1">
    <location>
        <begin position="45"/>
        <end position="55"/>
    </location>
</feature>
<dbReference type="GO" id="GO:0005741">
    <property type="term" value="C:mitochondrial outer membrane"/>
    <property type="evidence" value="ECO:0007669"/>
    <property type="project" value="TreeGrafter"/>
</dbReference>
<feature type="region of interest" description="Disordered" evidence="1">
    <location>
        <begin position="33"/>
        <end position="62"/>
    </location>
</feature>
<dbReference type="STRING" id="1890683.A0A427YMK6"/>
<evidence type="ECO:0000256" key="1">
    <source>
        <dbReference type="SAM" id="MobiDB-lite"/>
    </source>
</evidence>
<dbReference type="PANTHER" id="PTHR28230:SF1">
    <property type="entry name" value="MITOCHONDRIAL IMPORT PROTEIN 2"/>
    <property type="match status" value="1"/>
</dbReference>
<dbReference type="PANTHER" id="PTHR28230">
    <property type="entry name" value="CHROMOSOME 1, WHOLE GENOME SHOTGUN SEQUENCE"/>
    <property type="match status" value="1"/>
</dbReference>
<dbReference type="InterPro" id="IPR037652">
    <property type="entry name" value="Mim2"/>
</dbReference>
<dbReference type="Proteomes" id="UP000279259">
    <property type="component" value="Unassembled WGS sequence"/>
</dbReference>
<protein>
    <submittedName>
        <fullName evidence="2">Uncharacterized protein</fullName>
    </submittedName>
</protein>
<dbReference type="GO" id="GO:0070096">
    <property type="term" value="P:mitochondrial outer membrane translocase complex assembly"/>
    <property type="evidence" value="ECO:0007669"/>
    <property type="project" value="InterPro"/>
</dbReference>
<dbReference type="GO" id="GO:0045040">
    <property type="term" value="P:protein insertion into mitochondrial outer membrane"/>
    <property type="evidence" value="ECO:0007669"/>
    <property type="project" value="InterPro"/>
</dbReference>
<reference evidence="2 3" key="1">
    <citation type="submission" date="2018-11" db="EMBL/GenBank/DDBJ databases">
        <title>Genome sequence of Saitozyma podzolica DSM 27192.</title>
        <authorList>
            <person name="Aliyu H."/>
            <person name="Gorte O."/>
            <person name="Ochsenreither K."/>
        </authorList>
    </citation>
    <scope>NUCLEOTIDE SEQUENCE [LARGE SCALE GENOMIC DNA]</scope>
    <source>
        <strain evidence="2 3">DSM 27192</strain>
    </source>
</reference>